<evidence type="ECO:0000313" key="2">
    <source>
        <dbReference type="Proteomes" id="UP000473525"/>
    </source>
</evidence>
<name>A0A6L6XS20_9ACTN</name>
<dbReference type="Proteomes" id="UP000473525">
    <property type="component" value="Unassembled WGS sequence"/>
</dbReference>
<proteinExistence type="predicted"/>
<sequence length="52" mass="5711">MTHREDLAEAAAAERRELIRTGALSELFERRPDLAGVHPPADLSAEALLWSA</sequence>
<dbReference type="RefSeq" id="WP_157342816.1">
    <property type="nucleotide sequence ID" value="NZ_WSEK01000004.1"/>
</dbReference>
<gene>
    <name evidence="1" type="ORF">GON03_12420</name>
</gene>
<organism evidence="1 2">
    <name type="scientific">Nocardioides agri</name>
    <dbReference type="NCBI Taxonomy" id="2682843"/>
    <lineage>
        <taxon>Bacteria</taxon>
        <taxon>Bacillati</taxon>
        <taxon>Actinomycetota</taxon>
        <taxon>Actinomycetes</taxon>
        <taxon>Propionibacteriales</taxon>
        <taxon>Nocardioidaceae</taxon>
        <taxon>Nocardioides</taxon>
    </lineage>
</organism>
<protein>
    <submittedName>
        <fullName evidence="1">Uncharacterized protein</fullName>
    </submittedName>
</protein>
<dbReference type="AlphaFoldDB" id="A0A6L6XS20"/>
<accession>A0A6L6XS20</accession>
<keyword evidence="2" id="KW-1185">Reference proteome</keyword>
<comment type="caution">
    <text evidence="1">The sequence shown here is derived from an EMBL/GenBank/DDBJ whole genome shotgun (WGS) entry which is preliminary data.</text>
</comment>
<reference evidence="1 2" key="1">
    <citation type="submission" date="2019-12" db="EMBL/GenBank/DDBJ databases">
        <authorList>
            <person name="Huq M.A."/>
        </authorList>
    </citation>
    <scope>NUCLEOTIDE SEQUENCE [LARGE SCALE GENOMIC DNA]</scope>
    <source>
        <strain evidence="1 2">MAH-18</strain>
    </source>
</reference>
<evidence type="ECO:0000313" key="1">
    <source>
        <dbReference type="EMBL" id="MVQ49990.1"/>
    </source>
</evidence>
<dbReference type="EMBL" id="WSEK01000004">
    <property type="protein sequence ID" value="MVQ49990.1"/>
    <property type="molecule type" value="Genomic_DNA"/>
</dbReference>